<comment type="caution">
    <text evidence="10">The sequence shown here is derived from an EMBL/GenBank/DDBJ whole genome shotgun (WGS) entry which is preliminary data.</text>
</comment>
<accession>C6LIW3</accession>
<comment type="function">
    <text evidence="8">Probably a riboflavin-binding protein that interacts with the energy-coupling factor (ECF) ABC-transporter complex.</text>
</comment>
<keyword evidence="6 9" id="KW-1133">Transmembrane helix</keyword>
<evidence type="ECO:0000256" key="4">
    <source>
        <dbReference type="ARBA" id="ARBA00022475"/>
    </source>
</evidence>
<comment type="subcellular location">
    <subcellularLocation>
        <location evidence="1">Cell membrane</location>
        <topology evidence="1">Multi-pass membrane protein</topology>
    </subcellularLocation>
</comment>
<evidence type="ECO:0000256" key="8">
    <source>
        <dbReference type="PIRNR" id="PIRNR037778"/>
    </source>
</evidence>
<dbReference type="GO" id="GO:0032217">
    <property type="term" value="F:riboflavin transmembrane transporter activity"/>
    <property type="evidence" value="ECO:0007669"/>
    <property type="project" value="UniProtKB-UniRule"/>
</dbReference>
<evidence type="ECO:0000256" key="9">
    <source>
        <dbReference type="SAM" id="Phobius"/>
    </source>
</evidence>
<dbReference type="InterPro" id="IPR024529">
    <property type="entry name" value="ECF_trnsprt_substrate-spec"/>
</dbReference>
<keyword evidence="3 8" id="KW-0813">Transport</keyword>
<evidence type="ECO:0000313" key="11">
    <source>
        <dbReference type="Proteomes" id="UP000005561"/>
    </source>
</evidence>
<dbReference type="eggNOG" id="COG3601">
    <property type="taxonomic scope" value="Bacteria"/>
</dbReference>
<evidence type="ECO:0000256" key="6">
    <source>
        <dbReference type="ARBA" id="ARBA00022989"/>
    </source>
</evidence>
<evidence type="ECO:0000256" key="1">
    <source>
        <dbReference type="ARBA" id="ARBA00004651"/>
    </source>
</evidence>
<evidence type="ECO:0000256" key="3">
    <source>
        <dbReference type="ARBA" id="ARBA00022448"/>
    </source>
</evidence>
<dbReference type="STRING" id="168384.SAMN05660368_03025"/>
<feature type="transmembrane region" description="Helical" evidence="9">
    <location>
        <begin position="145"/>
        <end position="169"/>
    </location>
</feature>
<evidence type="ECO:0000256" key="7">
    <source>
        <dbReference type="ARBA" id="ARBA00023136"/>
    </source>
</evidence>
<reference evidence="10" key="1">
    <citation type="submission" date="2009-07" db="EMBL/GenBank/DDBJ databases">
        <authorList>
            <person name="Weinstock G."/>
            <person name="Sodergren E."/>
            <person name="Clifton S."/>
            <person name="Fulton L."/>
            <person name="Fulton B."/>
            <person name="Courtney L."/>
            <person name="Fronick C."/>
            <person name="Harrison M."/>
            <person name="Strong C."/>
            <person name="Farmer C."/>
            <person name="Delahaunty K."/>
            <person name="Markovic C."/>
            <person name="Hall O."/>
            <person name="Minx P."/>
            <person name="Tomlinson C."/>
            <person name="Mitreva M."/>
            <person name="Nelson J."/>
            <person name="Hou S."/>
            <person name="Wollam A."/>
            <person name="Pepin K.H."/>
            <person name="Johnson M."/>
            <person name="Bhonagiri V."/>
            <person name="Nash W.E."/>
            <person name="Warren W."/>
            <person name="Chinwalla A."/>
            <person name="Mardis E.R."/>
            <person name="Wilson R.K."/>
        </authorList>
    </citation>
    <scope>NUCLEOTIDE SEQUENCE [LARGE SCALE GENOMIC DNA]</scope>
    <source>
        <strain evidence="10">DSM 14469</strain>
    </source>
</reference>
<dbReference type="EMBL" id="ACCL02000018">
    <property type="protein sequence ID" value="EET59502.1"/>
    <property type="molecule type" value="Genomic_DNA"/>
</dbReference>
<proteinExistence type="inferred from homology"/>
<keyword evidence="11" id="KW-1185">Reference proteome</keyword>
<protein>
    <recommendedName>
        <fullName evidence="8">Riboflavin transporter</fullName>
    </recommendedName>
</protein>
<dbReference type="PIRSF" id="PIRSF037778">
    <property type="entry name" value="UCP037778_transp_RibU"/>
    <property type="match status" value="1"/>
</dbReference>
<gene>
    <name evidence="10" type="ORF">BRYFOR_08594</name>
</gene>
<comment type="similarity">
    <text evidence="2 8">Belongs to the prokaryotic riboflavin transporter (P-RFT) (TC 2.A.87) family.</text>
</comment>
<dbReference type="Pfam" id="PF12822">
    <property type="entry name" value="ECF_trnsprt"/>
    <property type="match status" value="1"/>
</dbReference>
<dbReference type="InterPro" id="IPR025720">
    <property type="entry name" value="RibU"/>
</dbReference>
<dbReference type="Proteomes" id="UP000005561">
    <property type="component" value="Unassembled WGS sequence"/>
</dbReference>
<evidence type="ECO:0000313" key="10">
    <source>
        <dbReference type="EMBL" id="EET59502.1"/>
    </source>
</evidence>
<dbReference type="PANTHER" id="PTHR38438:SF1">
    <property type="entry name" value="RIBOFLAVIN TRANSPORTER RIBU"/>
    <property type="match status" value="1"/>
</dbReference>
<keyword evidence="5 9" id="KW-0812">Transmembrane</keyword>
<sequence length="236" mass="25389">MFFSVETFFEAFQIMQEATKKRRGRRMSSNTNVAAASAAKSNIRNMVVIAMLGAVAMILQLFEFPLWFAPSFYEIDLSEVPVMIGTFALGPVAGALIELVKNLLKLVIKGTSTAFVGDIANFIIGCALVVPAGIIYKRKKSRKNAIIGMAVGTLFMTVAGCFINAYVLLPAYSQAFGMPIDALIEMGTAVNPAITGLGTFVVLAVAPFNIIKGVLVSVITLLLYKYISPVLKGQTM</sequence>
<name>C6LIW3_9FIRM</name>
<dbReference type="AlphaFoldDB" id="C6LIW3"/>
<dbReference type="PANTHER" id="PTHR38438">
    <property type="entry name" value="RIBOFLAVIN TRANSPORTER RIBU"/>
    <property type="match status" value="1"/>
</dbReference>
<feature type="transmembrane region" description="Helical" evidence="9">
    <location>
        <begin position="119"/>
        <end position="136"/>
    </location>
</feature>
<keyword evidence="7 8" id="KW-0472">Membrane</keyword>
<dbReference type="Gene3D" id="1.10.1760.20">
    <property type="match status" value="1"/>
</dbReference>
<feature type="transmembrane region" description="Helical" evidence="9">
    <location>
        <begin position="46"/>
        <end position="68"/>
    </location>
</feature>
<evidence type="ECO:0000256" key="5">
    <source>
        <dbReference type="ARBA" id="ARBA00022692"/>
    </source>
</evidence>
<feature type="transmembrane region" description="Helical" evidence="9">
    <location>
        <begin position="200"/>
        <end position="224"/>
    </location>
</feature>
<organism evidence="10 11">
    <name type="scientific">Marvinbryantia formatexigens DSM 14469</name>
    <dbReference type="NCBI Taxonomy" id="478749"/>
    <lineage>
        <taxon>Bacteria</taxon>
        <taxon>Bacillati</taxon>
        <taxon>Bacillota</taxon>
        <taxon>Clostridia</taxon>
        <taxon>Lachnospirales</taxon>
        <taxon>Lachnospiraceae</taxon>
        <taxon>Marvinbryantia</taxon>
    </lineage>
</organism>
<dbReference type="GO" id="GO:0005886">
    <property type="term" value="C:plasma membrane"/>
    <property type="evidence" value="ECO:0007669"/>
    <property type="project" value="UniProtKB-SubCell"/>
</dbReference>
<keyword evidence="4 8" id="KW-1003">Cell membrane</keyword>
<evidence type="ECO:0000256" key="2">
    <source>
        <dbReference type="ARBA" id="ARBA00005540"/>
    </source>
</evidence>
<feature type="transmembrane region" description="Helical" evidence="9">
    <location>
        <begin position="80"/>
        <end position="99"/>
    </location>
</feature>